<sequence>MTLSSEQPSKGIISGMLMHIPRGRDGVMWDFSASAHQQYQYTPAYREPTQTNASVRTQGDEFVPGRVLRICNTTGLAQAARQRHAALCAMLRCSFPLSAAGDATAPCRLPVGLLQRGIESSARRPTALRASPRKPYGTQAPRPAPSGTNLSQFDVTMANLVDRHTIFHAKGGGPPYFHFYLGSDSDLFRTSCIYILQPLTSVAQLRRTFTTKVLVGDRMTGGVKRNMTEMRLPATALKGSK</sequence>
<dbReference type="AlphaFoldDB" id="F4X1N3"/>
<keyword evidence="3" id="KW-1185">Reference proteome</keyword>
<evidence type="ECO:0000256" key="1">
    <source>
        <dbReference type="SAM" id="MobiDB-lite"/>
    </source>
</evidence>
<accession>F4X1N3</accession>
<proteinExistence type="predicted"/>
<organism evidence="3">
    <name type="scientific">Acromyrmex echinatior</name>
    <name type="common">Panamanian leafcutter ant</name>
    <name type="synonym">Acromyrmex octospinosus echinatior</name>
    <dbReference type="NCBI Taxonomy" id="103372"/>
    <lineage>
        <taxon>Eukaryota</taxon>
        <taxon>Metazoa</taxon>
        <taxon>Ecdysozoa</taxon>
        <taxon>Arthropoda</taxon>
        <taxon>Hexapoda</taxon>
        <taxon>Insecta</taxon>
        <taxon>Pterygota</taxon>
        <taxon>Neoptera</taxon>
        <taxon>Endopterygota</taxon>
        <taxon>Hymenoptera</taxon>
        <taxon>Apocrita</taxon>
        <taxon>Aculeata</taxon>
        <taxon>Formicoidea</taxon>
        <taxon>Formicidae</taxon>
        <taxon>Myrmicinae</taxon>
        <taxon>Acromyrmex</taxon>
    </lineage>
</organism>
<protein>
    <submittedName>
        <fullName evidence="2">Uncharacterized protein</fullName>
    </submittedName>
</protein>
<evidence type="ECO:0000313" key="2">
    <source>
        <dbReference type="EMBL" id="EGI59640.1"/>
    </source>
</evidence>
<dbReference type="EMBL" id="GL888538">
    <property type="protein sequence ID" value="EGI59640.1"/>
    <property type="molecule type" value="Genomic_DNA"/>
</dbReference>
<feature type="region of interest" description="Disordered" evidence="1">
    <location>
        <begin position="122"/>
        <end position="149"/>
    </location>
</feature>
<reference evidence="2" key="1">
    <citation type="submission" date="2011-02" db="EMBL/GenBank/DDBJ databases">
        <title>The genome of the leaf-cutting ant Acromyrmex echinatior suggests key adaptations to social evolution and fungus farming.</title>
        <authorList>
            <person name="Nygaard S."/>
            <person name="Zhang G."/>
        </authorList>
    </citation>
    <scope>NUCLEOTIDE SEQUENCE</scope>
</reference>
<name>F4X1N3_ACREC</name>
<evidence type="ECO:0000313" key="3">
    <source>
        <dbReference type="Proteomes" id="UP000007755"/>
    </source>
</evidence>
<gene>
    <name evidence="2" type="ORF">G5I_12201</name>
</gene>
<dbReference type="Proteomes" id="UP000007755">
    <property type="component" value="Unassembled WGS sequence"/>
</dbReference>
<dbReference type="InParanoid" id="F4X1N3"/>